<dbReference type="Pfam" id="PF08533">
    <property type="entry name" value="Glyco_hydro_42C"/>
    <property type="match status" value="1"/>
</dbReference>
<keyword evidence="5 6" id="KW-0326">Glycosidase</keyword>
<feature type="binding site" evidence="9">
    <location>
        <position position="162"/>
    </location>
    <ligand>
        <name>Zn(2+)</name>
        <dbReference type="ChEBI" id="CHEBI:29105"/>
    </ligand>
</feature>
<dbReference type="PANTHER" id="PTHR36447:SF1">
    <property type="entry name" value="BETA-GALACTOSIDASE GANA"/>
    <property type="match status" value="1"/>
</dbReference>
<dbReference type="Pfam" id="PF02449">
    <property type="entry name" value="Glyco_hydro_42"/>
    <property type="match status" value="1"/>
</dbReference>
<dbReference type="Gene3D" id="2.60.40.1180">
    <property type="entry name" value="Golgi alpha-mannosidase II"/>
    <property type="match status" value="1"/>
</dbReference>
<dbReference type="InterPro" id="IPR017853">
    <property type="entry name" value="GH"/>
</dbReference>
<dbReference type="CDD" id="cd03143">
    <property type="entry name" value="A4_beta-galactosidase_middle_domain"/>
    <property type="match status" value="1"/>
</dbReference>
<keyword evidence="9" id="KW-0479">Metal-binding</keyword>
<feature type="binding site" evidence="8">
    <location>
        <position position="118"/>
    </location>
    <ligand>
        <name>substrate</name>
    </ligand>
</feature>
<feature type="domain" description="Beta-galactosidase C-terminal" evidence="12">
    <location>
        <begin position="620"/>
        <end position="675"/>
    </location>
</feature>
<dbReference type="InterPro" id="IPR013529">
    <property type="entry name" value="Glyco_hydro_42_N"/>
</dbReference>
<evidence type="ECO:0000256" key="1">
    <source>
        <dbReference type="ARBA" id="ARBA00001412"/>
    </source>
</evidence>
<feature type="binding site" evidence="8">
    <location>
        <position position="324"/>
    </location>
    <ligand>
        <name>substrate</name>
    </ligand>
</feature>
<dbReference type="PIRSF" id="PIRSF001084">
    <property type="entry name" value="B-galactosidase"/>
    <property type="match status" value="1"/>
</dbReference>
<feature type="active site" description="Proton donor" evidence="7">
    <location>
        <position position="157"/>
    </location>
</feature>
<feature type="active site" description="Nucleophile" evidence="7">
    <location>
        <position position="316"/>
    </location>
</feature>
<evidence type="ECO:0000256" key="2">
    <source>
        <dbReference type="ARBA" id="ARBA00005940"/>
    </source>
</evidence>
<evidence type="ECO:0000259" key="12">
    <source>
        <dbReference type="Pfam" id="PF08533"/>
    </source>
</evidence>
<feature type="binding site" evidence="8">
    <location>
        <position position="156"/>
    </location>
    <ligand>
        <name>substrate</name>
    </ligand>
</feature>
<evidence type="ECO:0000259" key="10">
    <source>
        <dbReference type="Pfam" id="PF02449"/>
    </source>
</evidence>
<dbReference type="GO" id="GO:0004565">
    <property type="term" value="F:beta-galactosidase activity"/>
    <property type="evidence" value="ECO:0007669"/>
    <property type="project" value="UniProtKB-EC"/>
</dbReference>
<dbReference type="Gene3D" id="3.40.50.880">
    <property type="match status" value="1"/>
</dbReference>
<dbReference type="GO" id="GO:0046872">
    <property type="term" value="F:metal ion binding"/>
    <property type="evidence" value="ECO:0007669"/>
    <property type="project" value="UniProtKB-KW"/>
</dbReference>
<feature type="binding site" evidence="9">
    <location>
        <position position="164"/>
    </location>
    <ligand>
        <name>Zn(2+)</name>
        <dbReference type="ChEBI" id="CHEBI:29105"/>
    </ligand>
</feature>
<feature type="domain" description="Beta-galactosidase trimerisation" evidence="11">
    <location>
        <begin position="406"/>
        <end position="610"/>
    </location>
</feature>
<evidence type="ECO:0000259" key="11">
    <source>
        <dbReference type="Pfam" id="PF08532"/>
    </source>
</evidence>
<dbReference type="EC" id="3.2.1.23" evidence="3 6"/>
<reference evidence="13" key="1">
    <citation type="submission" date="2011-02" db="EMBL/GenBank/DDBJ databases">
        <title>Expression and Characterization of a Lactase from Lactobacillus sp.</title>
        <authorList>
            <person name="Zhang S.S."/>
            <person name="Zhang Y.H."/>
            <person name="Fan X.H."/>
            <person name="Liu S.C."/>
            <person name="Zhang W."/>
        </authorList>
    </citation>
    <scope>NUCLEOTIDE SEQUENCE</scope>
    <source>
        <strain evidence="13">B164</strain>
    </source>
</reference>
<dbReference type="InterPro" id="IPR013738">
    <property type="entry name" value="Beta_galactosidase_Trimer"/>
</dbReference>
<dbReference type="InterPro" id="IPR013739">
    <property type="entry name" value="Beta_galactosidase_C"/>
</dbReference>
<dbReference type="PANTHER" id="PTHR36447">
    <property type="entry name" value="BETA-GALACTOSIDASE GANA"/>
    <property type="match status" value="1"/>
</dbReference>
<sequence>MYNLSRGITMTQLKRFLYGGDYNPDQWPEDTWSEDIKVFKKADLNSATINVFSWSLLESREGQYDFSKLDRIIQELSDANFDIVLATSTAAMPAWMFKKYPDVARVDYQGRRHVFGARHNFCPNSKNYQVLASKLVEKIAERYSNKPHIAVWHVNNEYGGNCYCENCQNAFRTWLKSKYQTLDNLNEAWNMNVWSHTIHDWDQIVVPNELGDAWGPEGSETIVAGLSIDYLRFQSDSLQNLFQMEKSIIKKYDTNTPVTTNFHGLPNKMVDYQKWAKDQDIISYDSYPTYDAPKYLPAFLYDLMRSLKHQPFMLMESAPSQVNWQPYSPLKRPGQMAATELQAVAHGADTVQFFQLKQAVGGSEKFHSAVIAHSQRTDTRVFHELEDLGKKLKKIGPTVLGSKTKARAAIVFDWDNFWSYEYVDGISQDFNYMESILDYYRQFYERNIPTDVISVDDDFSQYDLVVAPVLYMVKAGLSKKINAYVKNGGNFVTTYMSGMVNNSDNVYLGGYPGPLKDVMGIWVEESDAIVPGHKTIVSLNGKDYKAGLVCDLIHPENAKVLAKYSNEFYAGTAADTENKYGQGKAWYVGTKLDHIGLTQLFNHIVLTANVESLVGDSHKLEVTKRVTQSGQELYFVLNMSNEERKLPQKFVEYQNILTGQQAHDQMKAWDVQILVK</sequence>
<protein>
    <recommendedName>
        <fullName evidence="3 6">Beta-galactosidase</fullName>
        <shortName evidence="6">Beta-gal</shortName>
        <ecNumber evidence="3 6">3.2.1.23</ecNumber>
    </recommendedName>
</protein>
<comment type="catalytic activity">
    <reaction evidence="1 6">
        <text>Hydrolysis of terminal non-reducing beta-D-galactose residues in beta-D-galactosides.</text>
        <dbReference type="EC" id="3.2.1.23"/>
    </reaction>
</comment>
<feature type="binding site" evidence="9">
    <location>
        <position position="167"/>
    </location>
    <ligand>
        <name>Zn(2+)</name>
        <dbReference type="ChEBI" id="CHEBI:29105"/>
    </ligand>
</feature>
<dbReference type="InterPro" id="IPR003476">
    <property type="entry name" value="Glyco_hydro_42"/>
</dbReference>
<dbReference type="Pfam" id="PF08532">
    <property type="entry name" value="Glyco_hydro_42M"/>
    <property type="match status" value="1"/>
</dbReference>
<evidence type="ECO:0000256" key="6">
    <source>
        <dbReference type="PIRNR" id="PIRNR001084"/>
    </source>
</evidence>
<dbReference type="SUPFAM" id="SSF52317">
    <property type="entry name" value="Class I glutamine amidotransferase-like"/>
    <property type="match status" value="1"/>
</dbReference>
<proteinExistence type="inferred from homology"/>
<feature type="binding site" evidence="9">
    <location>
        <position position="122"/>
    </location>
    <ligand>
        <name>Zn(2+)</name>
        <dbReference type="ChEBI" id="CHEBI:29105"/>
    </ligand>
</feature>
<evidence type="ECO:0000256" key="7">
    <source>
        <dbReference type="PIRSR" id="PIRSR001084-1"/>
    </source>
</evidence>
<feature type="domain" description="Glycoside hydrolase family 42 N-terminal" evidence="10">
    <location>
        <begin position="21"/>
        <end position="395"/>
    </location>
</feature>
<organism evidence="13">
    <name type="scientific">Lactobacillus sp. B164</name>
    <dbReference type="NCBI Taxonomy" id="1155802"/>
    <lineage>
        <taxon>Bacteria</taxon>
        <taxon>Bacillati</taxon>
        <taxon>Bacillota</taxon>
        <taxon>Bacilli</taxon>
        <taxon>Lactobacillales</taxon>
        <taxon>Lactobacillaceae</taxon>
        <taxon>Lactobacillus</taxon>
    </lineage>
</organism>
<evidence type="ECO:0000256" key="5">
    <source>
        <dbReference type="ARBA" id="ARBA00023295"/>
    </source>
</evidence>
<dbReference type="SUPFAM" id="SSF51445">
    <property type="entry name" value="(Trans)glycosidases"/>
    <property type="match status" value="1"/>
</dbReference>
<dbReference type="InterPro" id="IPR029062">
    <property type="entry name" value="Class_I_gatase-like"/>
</dbReference>
<evidence type="ECO:0000256" key="3">
    <source>
        <dbReference type="ARBA" id="ARBA00012756"/>
    </source>
</evidence>
<accession>H8Y676</accession>
<dbReference type="GO" id="GO:0006012">
    <property type="term" value="P:galactose metabolic process"/>
    <property type="evidence" value="ECO:0007669"/>
    <property type="project" value="InterPro"/>
</dbReference>
<dbReference type="GO" id="GO:0009341">
    <property type="term" value="C:beta-galactosidase complex"/>
    <property type="evidence" value="ECO:0007669"/>
    <property type="project" value="InterPro"/>
</dbReference>
<dbReference type="Gene3D" id="3.20.20.80">
    <property type="entry name" value="Glycosidases"/>
    <property type="match status" value="1"/>
</dbReference>
<keyword evidence="4 6" id="KW-0378">Hydrolase</keyword>
<name>H8Y676_9LACO</name>
<comment type="similarity">
    <text evidence="2 6">Belongs to the glycosyl hydrolase 42 family.</text>
</comment>
<evidence type="ECO:0000256" key="9">
    <source>
        <dbReference type="PIRSR" id="PIRSR001084-3"/>
    </source>
</evidence>
<evidence type="ECO:0000256" key="8">
    <source>
        <dbReference type="PIRSR" id="PIRSR001084-2"/>
    </source>
</evidence>
<evidence type="ECO:0000313" key="13">
    <source>
        <dbReference type="EMBL" id="AFC88544.1"/>
    </source>
</evidence>
<keyword evidence="9" id="KW-0862">Zinc</keyword>
<dbReference type="InterPro" id="IPR013780">
    <property type="entry name" value="Glyco_hydro_b"/>
</dbReference>
<dbReference type="AlphaFoldDB" id="H8Y676"/>
<evidence type="ECO:0000256" key="4">
    <source>
        <dbReference type="ARBA" id="ARBA00022801"/>
    </source>
</evidence>
<dbReference type="SMR" id="H8Y676"/>
<dbReference type="EMBL" id="JF345715">
    <property type="protein sequence ID" value="AFC88544.1"/>
    <property type="molecule type" value="Genomic_DNA"/>
</dbReference>